<dbReference type="PANTHER" id="PTHR34184:SF4">
    <property type="entry name" value="UPF0718 PROTEIN YCGR"/>
    <property type="match status" value="1"/>
</dbReference>
<reference evidence="8 9" key="1">
    <citation type="submission" date="2016-11" db="EMBL/GenBank/DDBJ databases">
        <title>Mixed transmission modes and dynamic genome evolution in an obligate animal-bacterial symbiosis.</title>
        <authorList>
            <person name="Russell S.L."/>
            <person name="Corbett-Detig R.B."/>
            <person name="Cavanaugh C.M."/>
        </authorList>
    </citation>
    <scope>NUCLEOTIDE SEQUENCE [LARGE SCALE GENOMIC DNA]</scope>
    <source>
        <strain evidence="8">Sveles-Q1</strain>
    </source>
</reference>
<name>A0A1T2L836_9GAMM</name>
<feature type="transmembrane region" description="Helical" evidence="7">
    <location>
        <begin position="222"/>
        <end position="246"/>
    </location>
</feature>
<evidence type="ECO:0000256" key="3">
    <source>
        <dbReference type="ARBA" id="ARBA00022475"/>
    </source>
</evidence>
<keyword evidence="6 7" id="KW-0472">Membrane</keyword>
<accession>A0A1T2L836</accession>
<dbReference type="NCBIfam" id="NF033936">
    <property type="entry name" value="CuZnOut_SO0444"/>
    <property type="match status" value="1"/>
</dbReference>
<dbReference type="InterPro" id="IPR005524">
    <property type="entry name" value="DUF318"/>
</dbReference>
<keyword evidence="9" id="KW-1185">Reference proteome</keyword>
<proteinExistence type="inferred from homology"/>
<gene>
    <name evidence="8" type="ORF">BOW53_04490</name>
</gene>
<comment type="caution">
    <text evidence="8">The sequence shown here is derived from an EMBL/GenBank/DDBJ whole genome shotgun (WGS) entry which is preliminary data.</text>
</comment>
<evidence type="ECO:0000256" key="6">
    <source>
        <dbReference type="ARBA" id="ARBA00023136"/>
    </source>
</evidence>
<evidence type="ECO:0000256" key="7">
    <source>
        <dbReference type="SAM" id="Phobius"/>
    </source>
</evidence>
<feature type="transmembrane region" description="Helical" evidence="7">
    <location>
        <begin position="113"/>
        <end position="133"/>
    </location>
</feature>
<feature type="transmembrane region" description="Helical" evidence="7">
    <location>
        <begin position="187"/>
        <end position="210"/>
    </location>
</feature>
<keyword evidence="3" id="KW-1003">Cell membrane</keyword>
<dbReference type="AlphaFoldDB" id="A0A1T2L836"/>
<dbReference type="RefSeq" id="WP_408021563.1">
    <property type="nucleotide sequence ID" value="NZ_MPRL01000012.1"/>
</dbReference>
<dbReference type="EMBL" id="MPRL01000012">
    <property type="protein sequence ID" value="OOZ41243.1"/>
    <property type="molecule type" value="Genomic_DNA"/>
</dbReference>
<dbReference type="GO" id="GO:0005886">
    <property type="term" value="C:plasma membrane"/>
    <property type="evidence" value="ECO:0007669"/>
    <property type="project" value="UniProtKB-SubCell"/>
</dbReference>
<sequence length="350" mass="36578">MVVLFLENLLKICLEAAPWLLFGLVAAAVIKVLLPEGIVARWLGGRGLWSVTKAALIGAPLPLCSCGVLPAALAVRRGGASRGSTLSFLIATPETGVDSVALSYVLLGPVMMVVRPIAAVITAVVTGLLALFLPDAERTRLEPNQPEITESCGSDCTSGCESEVEVKDSETALSPYLRATFDIWDDIVFWLAIGMVLAALVETLVPPLALAQWGSGLAAMGMMLLIGIPIYICATASTPVAAGLLLTGISPGTVLVFLLAGPATNIATLMVVGRELGRATAAIYLLGIAICSVSLGLLLDALLGWQQIDVVAQLAASGELVPLWLAALSLLLLLFAIRPLRRLFNRVLPP</sequence>
<comment type="similarity">
    <text evidence="2">Belongs to the UPF0718 family.</text>
</comment>
<dbReference type="Pfam" id="PF03773">
    <property type="entry name" value="ArsP_1"/>
    <property type="match status" value="1"/>
</dbReference>
<dbReference type="PANTHER" id="PTHR34184">
    <property type="entry name" value="UPF0718 PROTEIN YCGR"/>
    <property type="match status" value="1"/>
</dbReference>
<protein>
    <recommendedName>
        <fullName evidence="10">Permease</fullName>
    </recommendedName>
</protein>
<feature type="transmembrane region" description="Helical" evidence="7">
    <location>
        <begin position="54"/>
        <end position="75"/>
    </location>
</feature>
<dbReference type="InterPro" id="IPR052923">
    <property type="entry name" value="UPF0718"/>
</dbReference>
<comment type="subcellular location">
    <subcellularLocation>
        <location evidence="1">Cell membrane</location>
        <topology evidence="1">Multi-pass membrane protein</topology>
    </subcellularLocation>
</comment>
<evidence type="ECO:0000256" key="1">
    <source>
        <dbReference type="ARBA" id="ARBA00004651"/>
    </source>
</evidence>
<evidence type="ECO:0008006" key="10">
    <source>
        <dbReference type="Google" id="ProtNLM"/>
    </source>
</evidence>
<feature type="transmembrane region" description="Helical" evidence="7">
    <location>
        <begin position="12"/>
        <end position="34"/>
    </location>
</feature>
<evidence type="ECO:0000313" key="8">
    <source>
        <dbReference type="EMBL" id="OOZ41243.1"/>
    </source>
</evidence>
<feature type="transmembrane region" description="Helical" evidence="7">
    <location>
        <begin position="320"/>
        <end position="337"/>
    </location>
</feature>
<evidence type="ECO:0000313" key="9">
    <source>
        <dbReference type="Proteomes" id="UP000191110"/>
    </source>
</evidence>
<evidence type="ECO:0000256" key="5">
    <source>
        <dbReference type="ARBA" id="ARBA00022989"/>
    </source>
</evidence>
<dbReference type="Proteomes" id="UP000191110">
    <property type="component" value="Unassembled WGS sequence"/>
</dbReference>
<keyword evidence="4 7" id="KW-0812">Transmembrane</keyword>
<feature type="transmembrane region" description="Helical" evidence="7">
    <location>
        <begin position="284"/>
        <end position="308"/>
    </location>
</feature>
<evidence type="ECO:0000256" key="4">
    <source>
        <dbReference type="ARBA" id="ARBA00022692"/>
    </source>
</evidence>
<evidence type="ECO:0000256" key="2">
    <source>
        <dbReference type="ARBA" id="ARBA00006386"/>
    </source>
</evidence>
<organism evidence="8 9">
    <name type="scientific">Solemya pervernicosa gill symbiont</name>
    <dbReference type="NCBI Taxonomy" id="642797"/>
    <lineage>
        <taxon>Bacteria</taxon>
        <taxon>Pseudomonadati</taxon>
        <taxon>Pseudomonadota</taxon>
        <taxon>Gammaproteobacteria</taxon>
        <taxon>sulfur-oxidizing symbionts</taxon>
    </lineage>
</organism>
<keyword evidence="5 7" id="KW-1133">Transmembrane helix</keyword>